<comment type="similarity">
    <text evidence="1 5">Belongs to the FlgD family.</text>
</comment>
<evidence type="ECO:0000256" key="2">
    <source>
        <dbReference type="ARBA" id="ARBA00016013"/>
    </source>
</evidence>
<evidence type="ECO:0000256" key="6">
    <source>
        <dbReference type="SAM" id="MobiDB-lite"/>
    </source>
</evidence>
<evidence type="ECO:0000313" key="9">
    <source>
        <dbReference type="Proteomes" id="UP000325291"/>
    </source>
</evidence>
<evidence type="ECO:0000313" key="8">
    <source>
        <dbReference type="EMBL" id="KAA0910313.1"/>
    </source>
</evidence>
<dbReference type="EMBL" id="VINQ01000017">
    <property type="protein sequence ID" value="KAA0910313.1"/>
    <property type="molecule type" value="Genomic_DNA"/>
</dbReference>
<evidence type="ECO:0000256" key="4">
    <source>
        <dbReference type="ARBA" id="ARBA00024746"/>
    </source>
</evidence>
<dbReference type="RefSeq" id="WP_111364838.1">
    <property type="nucleotide sequence ID" value="NZ_VINQ01000017.1"/>
</dbReference>
<feature type="region of interest" description="Disordered" evidence="6">
    <location>
        <begin position="1"/>
        <end position="34"/>
    </location>
</feature>
<gene>
    <name evidence="8" type="primary">flgD</name>
    <name evidence="8" type="ORF">FLO80_17720</name>
</gene>
<name>A0A5A9YZD7_9RHOB</name>
<evidence type="ECO:0000256" key="1">
    <source>
        <dbReference type="ARBA" id="ARBA00010577"/>
    </source>
</evidence>
<comment type="caution">
    <text evidence="8">The sequence shown here is derived from an EMBL/GenBank/DDBJ whole genome shotgun (WGS) entry which is preliminary data.</text>
</comment>
<keyword evidence="8" id="KW-0282">Flagellum</keyword>
<evidence type="ECO:0000256" key="3">
    <source>
        <dbReference type="ARBA" id="ARBA00022795"/>
    </source>
</evidence>
<dbReference type="Pfam" id="PF03963">
    <property type="entry name" value="FlgD"/>
    <property type="match status" value="1"/>
</dbReference>
<dbReference type="Gene3D" id="2.30.30.910">
    <property type="match status" value="1"/>
</dbReference>
<dbReference type="Pfam" id="PF13860">
    <property type="entry name" value="FlgD_ig"/>
    <property type="match status" value="1"/>
</dbReference>
<evidence type="ECO:0000259" key="7">
    <source>
        <dbReference type="Pfam" id="PF13860"/>
    </source>
</evidence>
<dbReference type="NCBIfam" id="NF009453">
    <property type="entry name" value="PRK12813.1"/>
    <property type="match status" value="1"/>
</dbReference>
<dbReference type="GO" id="GO:0044781">
    <property type="term" value="P:bacterial-type flagellum organization"/>
    <property type="evidence" value="ECO:0007669"/>
    <property type="project" value="UniProtKB-UniRule"/>
</dbReference>
<organism evidence="8 9">
    <name type="scientific">Aquicoccus porphyridii</name>
    <dbReference type="NCBI Taxonomy" id="1852029"/>
    <lineage>
        <taxon>Bacteria</taxon>
        <taxon>Pseudomonadati</taxon>
        <taxon>Pseudomonadota</taxon>
        <taxon>Alphaproteobacteria</taxon>
        <taxon>Rhodobacterales</taxon>
        <taxon>Paracoccaceae</taxon>
        <taxon>Aquicoccus</taxon>
    </lineage>
</organism>
<protein>
    <recommendedName>
        <fullName evidence="2 5">Basal-body rod modification protein FlgD</fullName>
    </recommendedName>
</protein>
<proteinExistence type="inferred from homology"/>
<accession>A0A5A9YZD7</accession>
<feature type="domain" description="FlgD/Vpr Ig-like" evidence="7">
    <location>
        <begin position="118"/>
        <end position="182"/>
    </location>
</feature>
<keyword evidence="9" id="KW-1185">Reference proteome</keyword>
<evidence type="ECO:0000256" key="5">
    <source>
        <dbReference type="RuleBase" id="RU362076"/>
    </source>
</evidence>
<dbReference type="InterPro" id="IPR025965">
    <property type="entry name" value="FlgD/Vpr_Ig-like"/>
</dbReference>
<reference evidence="8 9" key="1">
    <citation type="submission" date="2019-07" db="EMBL/GenBank/DDBJ databases">
        <title>Aquicoccus porphyridii gen. nov., sp. nov., isolated from a small marine red alga, Porphyridium marinum.</title>
        <authorList>
            <person name="Liu L."/>
        </authorList>
    </citation>
    <scope>NUCLEOTIDE SEQUENCE [LARGE SCALE GENOMIC DNA]</scope>
    <source>
        <strain evidence="8 9">L1 8-17</strain>
    </source>
</reference>
<dbReference type="AlphaFoldDB" id="A0A5A9YZD7"/>
<keyword evidence="8" id="KW-0966">Cell projection</keyword>
<dbReference type="Proteomes" id="UP000325291">
    <property type="component" value="Unassembled WGS sequence"/>
</dbReference>
<keyword evidence="3 5" id="KW-1005">Bacterial flagellum biogenesis</keyword>
<keyword evidence="8" id="KW-0969">Cilium</keyword>
<dbReference type="InterPro" id="IPR005648">
    <property type="entry name" value="FlgD"/>
</dbReference>
<comment type="function">
    <text evidence="4 5">Required for flagellar hook formation. May act as a scaffolding protein.</text>
</comment>
<dbReference type="Gene3D" id="2.60.40.4070">
    <property type="match status" value="1"/>
</dbReference>
<sequence>MTDPTTPLSAVSATATQNARAQSGQNDPPGSSAKSVIGADFQTFLEMLTTQMQNQDPLNPIDSSDYAVQLATFSSVEQQVLTNDLLSGLVANIAASGVTQLATLVGMEVRSTAPARFDGAPLTLTPEIDQRADAAWLVVSDESGAEVQRQPLDLAVGPVDWAGVGADGTPLPPGLYGFTVENFANGEPASTTPVETYSEVVEARNVDGAMQLVLDGGATVAADDVLALRRAN</sequence>